<dbReference type="GO" id="GO:0020037">
    <property type="term" value="F:heme binding"/>
    <property type="evidence" value="ECO:0007669"/>
    <property type="project" value="InterPro"/>
</dbReference>
<sequence length="72" mass="8453">MRIQSSIAHKTLRSQSSLIYFWRLIGIETTSSTLEWAILFLSQFSTCQEKLQKDIDRVIGRAKYGYSSFYRP</sequence>
<proteinExistence type="predicted"/>
<dbReference type="EMBL" id="CAJVCH010544573">
    <property type="protein sequence ID" value="CAG7827695.1"/>
    <property type="molecule type" value="Genomic_DNA"/>
</dbReference>
<dbReference type="GO" id="GO:0016705">
    <property type="term" value="F:oxidoreductase activity, acting on paired donors, with incorporation or reduction of molecular oxygen"/>
    <property type="evidence" value="ECO:0007669"/>
    <property type="project" value="InterPro"/>
</dbReference>
<keyword evidence="2" id="KW-1185">Reference proteome</keyword>
<dbReference type="AlphaFoldDB" id="A0A8J2L996"/>
<accession>A0A8J2L996</accession>
<evidence type="ECO:0000313" key="1">
    <source>
        <dbReference type="EMBL" id="CAG7827695.1"/>
    </source>
</evidence>
<comment type="caution">
    <text evidence="1">The sequence shown here is derived from an EMBL/GenBank/DDBJ whole genome shotgun (WGS) entry which is preliminary data.</text>
</comment>
<dbReference type="GO" id="GO:0004497">
    <property type="term" value="F:monooxygenase activity"/>
    <property type="evidence" value="ECO:0007669"/>
    <property type="project" value="InterPro"/>
</dbReference>
<dbReference type="Pfam" id="PF00067">
    <property type="entry name" value="p450"/>
    <property type="match status" value="1"/>
</dbReference>
<organism evidence="1 2">
    <name type="scientific">Allacma fusca</name>
    <dbReference type="NCBI Taxonomy" id="39272"/>
    <lineage>
        <taxon>Eukaryota</taxon>
        <taxon>Metazoa</taxon>
        <taxon>Ecdysozoa</taxon>
        <taxon>Arthropoda</taxon>
        <taxon>Hexapoda</taxon>
        <taxon>Collembola</taxon>
        <taxon>Symphypleona</taxon>
        <taxon>Sminthuridae</taxon>
        <taxon>Allacma</taxon>
    </lineage>
</organism>
<reference evidence="1" key="1">
    <citation type="submission" date="2021-06" db="EMBL/GenBank/DDBJ databases">
        <authorList>
            <person name="Hodson N. C."/>
            <person name="Mongue J. A."/>
            <person name="Jaron S. K."/>
        </authorList>
    </citation>
    <scope>NUCLEOTIDE SEQUENCE</scope>
</reference>
<dbReference type="InterPro" id="IPR001128">
    <property type="entry name" value="Cyt_P450"/>
</dbReference>
<dbReference type="Proteomes" id="UP000708208">
    <property type="component" value="Unassembled WGS sequence"/>
</dbReference>
<protein>
    <submittedName>
        <fullName evidence="1">Uncharacterized protein</fullName>
    </submittedName>
</protein>
<gene>
    <name evidence="1" type="ORF">AFUS01_LOCUS37668</name>
</gene>
<feature type="non-terminal residue" evidence="1">
    <location>
        <position position="1"/>
    </location>
</feature>
<name>A0A8J2L996_9HEXA</name>
<dbReference type="OrthoDB" id="1055148at2759"/>
<evidence type="ECO:0000313" key="2">
    <source>
        <dbReference type="Proteomes" id="UP000708208"/>
    </source>
</evidence>
<dbReference type="GO" id="GO:0005506">
    <property type="term" value="F:iron ion binding"/>
    <property type="evidence" value="ECO:0007669"/>
    <property type="project" value="InterPro"/>
</dbReference>